<dbReference type="OrthoDB" id="5295974at2"/>
<evidence type="ECO:0000313" key="1">
    <source>
        <dbReference type="EMBL" id="KFI19859.1"/>
    </source>
</evidence>
<dbReference type="PIRSF" id="PIRSF015283">
    <property type="entry name" value="Regulatory_RpfE"/>
    <property type="match status" value="1"/>
</dbReference>
<dbReference type="AlphaFoldDB" id="A0A0E2Z315"/>
<gene>
    <name evidence="1" type="ORF">IB75_06185</name>
</gene>
<dbReference type="HOGENOM" id="CLU_037503_0_0_6"/>
<proteinExistence type="predicted"/>
<name>A0A0E2Z315_9GAMM</name>
<protein>
    <submittedName>
        <fullName evidence="1">Signal peptide protein</fullName>
    </submittedName>
</protein>
<sequence>MLFRTPPLRLTLLVPGLAQALEARAIEGEGARLPFLECIIGQADVEALTTPLYETLLFALFGISQSGTMDVPLAPLMYSWDKGGGSPEPGWWLRADPVCLHPDRDRLVLFGPSHLQLSRTESQSLAKRVAPLFTEYGWQFQALEPDRWYLRLPQPEQVTFTALTALEGKYIEPGLPSGPNSSRWRTLLNEIQMLLHDCPINLEREKQGLPLANSVWFWGAGEAPSYPIPPLWRQIGWDHNPLLQALAAYCEIPGRPVPEGATVWLAQNSTIPGDYLVGLDSLLHTPDSFPCAGALQALEENWFSILYAALRNRQLASLTFYPMNGYRYHLTWQRSWRLWRRPRSLIKSVGG</sequence>
<accession>A0A0E2Z315</accession>
<dbReference type="Proteomes" id="UP000028839">
    <property type="component" value="Unassembled WGS sequence"/>
</dbReference>
<comment type="caution">
    <text evidence="1">The sequence shown here is derived from an EMBL/GenBank/DDBJ whole genome shotgun (WGS) entry which is preliminary data.</text>
</comment>
<reference evidence="1 2" key="1">
    <citation type="submission" date="2014-07" db="EMBL/GenBank/DDBJ databases">
        <title>Comparative analysis of Nitrosococcus oceani genome inventories of strains from Pacific and Atlantic gyres.</title>
        <authorList>
            <person name="Lim C.K."/>
            <person name="Wang L."/>
            <person name="Sayavedra-Soto L.A."/>
            <person name="Klotz M.G."/>
        </authorList>
    </citation>
    <scope>NUCLEOTIDE SEQUENCE [LARGE SCALE GENOMIC DNA]</scope>
    <source>
        <strain evidence="1 2">C-27</strain>
    </source>
</reference>
<dbReference type="EMBL" id="JPGN01000035">
    <property type="protein sequence ID" value="KFI19859.1"/>
    <property type="molecule type" value="Genomic_DNA"/>
</dbReference>
<evidence type="ECO:0000313" key="2">
    <source>
        <dbReference type="Proteomes" id="UP000028839"/>
    </source>
</evidence>
<dbReference type="InterPro" id="IPR016631">
    <property type="entry name" value="Regulatory_RpfE"/>
</dbReference>
<organism evidence="1 2">
    <name type="scientific">Nitrosococcus oceani C-27</name>
    <dbReference type="NCBI Taxonomy" id="314279"/>
    <lineage>
        <taxon>Bacteria</taxon>
        <taxon>Pseudomonadati</taxon>
        <taxon>Pseudomonadota</taxon>
        <taxon>Gammaproteobacteria</taxon>
        <taxon>Chromatiales</taxon>
        <taxon>Chromatiaceae</taxon>
        <taxon>Nitrosococcus</taxon>
    </lineage>
</organism>